<dbReference type="PANTHER" id="PTHR34875">
    <property type="entry name" value="UPF0237 PROTEIN MJ1558"/>
    <property type="match status" value="1"/>
</dbReference>
<feature type="domain" description="ACT" evidence="3">
    <location>
        <begin position="26"/>
        <end position="102"/>
    </location>
</feature>
<sequence length="109" mass="11931">MAPPPARATDCEEHMSDETKSTERAIISVLGADRSGIVAAVAGLLAERDVNILDISQTILQGMFTMTMLVDLAGADFSQIHDGFDVLSKQLGVQIAIQREDVFKYMYRL</sequence>
<dbReference type="Proteomes" id="UP000273154">
    <property type="component" value="Chromosome"/>
</dbReference>
<dbReference type="InterPro" id="IPR022986">
    <property type="entry name" value="UPF0237_ACT"/>
</dbReference>
<dbReference type="InterPro" id="IPR045865">
    <property type="entry name" value="ACT-like_dom_sf"/>
</dbReference>
<evidence type="ECO:0000313" key="5">
    <source>
        <dbReference type="Proteomes" id="UP000273154"/>
    </source>
</evidence>
<proteinExistence type="inferred from homology"/>
<accession>A0A3G9K7L8</accession>
<dbReference type="HAMAP" id="MF_01054">
    <property type="entry name" value="UPF0237"/>
    <property type="match status" value="1"/>
</dbReference>
<dbReference type="AlphaFoldDB" id="A0A3G9K7L8"/>
<gene>
    <name evidence="4" type="primary">yjhC</name>
    <name evidence="4" type="ORF">Pcatena_03160</name>
</gene>
<dbReference type="EMBL" id="AP019367">
    <property type="protein sequence ID" value="BBH49729.1"/>
    <property type="molecule type" value="Genomic_DNA"/>
</dbReference>
<dbReference type="InterPro" id="IPR002912">
    <property type="entry name" value="ACT_dom"/>
</dbReference>
<dbReference type="InterPro" id="IPR050990">
    <property type="entry name" value="UPF0237/GcvR_regulator"/>
</dbReference>
<evidence type="ECO:0000259" key="3">
    <source>
        <dbReference type="PROSITE" id="PS51671"/>
    </source>
</evidence>
<dbReference type="Gene3D" id="3.30.70.260">
    <property type="match status" value="1"/>
</dbReference>
<keyword evidence="5" id="KW-1185">Reference proteome</keyword>
<dbReference type="Pfam" id="PF13740">
    <property type="entry name" value="ACT_6"/>
    <property type="match status" value="1"/>
</dbReference>
<feature type="region of interest" description="Disordered" evidence="2">
    <location>
        <begin position="1"/>
        <end position="20"/>
    </location>
</feature>
<reference evidence="5" key="1">
    <citation type="submission" date="2018-11" db="EMBL/GenBank/DDBJ databases">
        <title>Comparative genomics of Parolsenella catena and Libanicoccus massiliensis: Reclassification of Libanicoccus massiliensis as Parolsenella massiliensis comb. nov.</title>
        <authorList>
            <person name="Sakamoto M."/>
            <person name="Ikeyama N."/>
            <person name="Murakami T."/>
            <person name="Mori H."/>
            <person name="Yuki M."/>
            <person name="Ohkuma M."/>
        </authorList>
    </citation>
    <scope>NUCLEOTIDE SEQUENCE [LARGE SCALE GENOMIC DNA]</scope>
    <source>
        <strain evidence="5">JCM 31932</strain>
    </source>
</reference>
<name>A0A3G9K7L8_9ACTN</name>
<dbReference type="PROSITE" id="PS51671">
    <property type="entry name" value="ACT"/>
    <property type="match status" value="1"/>
</dbReference>
<feature type="compositionally biased region" description="Basic and acidic residues" evidence="2">
    <location>
        <begin position="9"/>
        <end position="20"/>
    </location>
</feature>
<dbReference type="CDD" id="cd04872">
    <property type="entry name" value="ACT_1ZPV"/>
    <property type="match status" value="1"/>
</dbReference>
<organism evidence="4 5">
    <name type="scientific">Parolsenella catena</name>
    <dbReference type="NCBI Taxonomy" id="2003188"/>
    <lineage>
        <taxon>Bacteria</taxon>
        <taxon>Bacillati</taxon>
        <taxon>Actinomycetota</taxon>
        <taxon>Coriobacteriia</taxon>
        <taxon>Coriobacteriales</taxon>
        <taxon>Atopobiaceae</taxon>
        <taxon>Parolsenella</taxon>
    </lineage>
</organism>
<evidence type="ECO:0000256" key="2">
    <source>
        <dbReference type="SAM" id="MobiDB-lite"/>
    </source>
</evidence>
<dbReference type="KEGG" id="pcat:Pcatena_03160"/>
<evidence type="ECO:0000256" key="1">
    <source>
        <dbReference type="HAMAP-Rule" id="MF_01054"/>
    </source>
</evidence>
<dbReference type="PANTHER" id="PTHR34875:SF6">
    <property type="entry name" value="UPF0237 PROTEIN MJ1558"/>
    <property type="match status" value="1"/>
</dbReference>
<protein>
    <recommendedName>
        <fullName evidence="1">UPF0237 protein Pcatena_03160</fullName>
    </recommendedName>
</protein>
<evidence type="ECO:0000313" key="4">
    <source>
        <dbReference type="EMBL" id="BBH49729.1"/>
    </source>
</evidence>
<dbReference type="SUPFAM" id="SSF55021">
    <property type="entry name" value="ACT-like"/>
    <property type="match status" value="1"/>
</dbReference>
<comment type="similarity">
    <text evidence="1">Belongs to the UPF0237 family.</text>
</comment>
<dbReference type="NCBIfam" id="NF001220">
    <property type="entry name" value="PRK00194.1"/>
    <property type="match status" value="1"/>
</dbReference>